<keyword evidence="1" id="KW-0813">Transport</keyword>
<organism evidence="5 6">
    <name type="scientific">Caloramator proteoclasticus DSM 10124</name>
    <dbReference type="NCBI Taxonomy" id="1121262"/>
    <lineage>
        <taxon>Bacteria</taxon>
        <taxon>Bacillati</taxon>
        <taxon>Bacillota</taxon>
        <taxon>Clostridia</taxon>
        <taxon>Eubacteriales</taxon>
        <taxon>Clostridiaceae</taxon>
        <taxon>Caloramator</taxon>
    </lineage>
</organism>
<dbReference type="InterPro" id="IPR003593">
    <property type="entry name" value="AAA+_ATPase"/>
</dbReference>
<keyword evidence="2" id="KW-0547">Nucleotide-binding</keyword>
<evidence type="ECO:0000256" key="2">
    <source>
        <dbReference type="ARBA" id="ARBA00022741"/>
    </source>
</evidence>
<sequence>MFEVKNLKYKDILYIDHLNINKNSVTCIVGESGSGKTTLLKMLNNIISPDEGEIYFNRKEINQYNPIDLRRRVVMLPQTPIIYKGSILDNILIGKKFSKSEIYDIKEIENLLEKFNVNKNLNEPAENLSGGEKQRVCLIRVLIMNPEVILLDEPTSALDENTEDLVINYVVEYVKKNNKTLIMVTHSKEIAKKYSDHIIEITKRR</sequence>
<evidence type="ECO:0000313" key="6">
    <source>
        <dbReference type="Proteomes" id="UP000184423"/>
    </source>
</evidence>
<dbReference type="SUPFAM" id="SSF52540">
    <property type="entry name" value="P-loop containing nucleoside triphosphate hydrolases"/>
    <property type="match status" value="1"/>
</dbReference>
<keyword evidence="3 5" id="KW-0067">ATP-binding</keyword>
<dbReference type="InterPro" id="IPR003439">
    <property type="entry name" value="ABC_transporter-like_ATP-bd"/>
</dbReference>
<dbReference type="InterPro" id="IPR017871">
    <property type="entry name" value="ABC_transporter-like_CS"/>
</dbReference>
<dbReference type="GO" id="GO:0005524">
    <property type="term" value="F:ATP binding"/>
    <property type="evidence" value="ECO:0007669"/>
    <property type="project" value="UniProtKB-KW"/>
</dbReference>
<feature type="domain" description="ABC transporter" evidence="4">
    <location>
        <begin position="2"/>
        <end position="205"/>
    </location>
</feature>
<evidence type="ECO:0000313" key="5">
    <source>
        <dbReference type="EMBL" id="SHE98869.1"/>
    </source>
</evidence>
<evidence type="ECO:0000256" key="3">
    <source>
        <dbReference type="ARBA" id="ARBA00022840"/>
    </source>
</evidence>
<evidence type="ECO:0000259" key="4">
    <source>
        <dbReference type="PROSITE" id="PS50893"/>
    </source>
</evidence>
<dbReference type="RefSeq" id="WP_073248844.1">
    <property type="nucleotide sequence ID" value="NZ_FQVG01000027.1"/>
</dbReference>
<dbReference type="EMBL" id="FQVG01000027">
    <property type="protein sequence ID" value="SHE98869.1"/>
    <property type="molecule type" value="Genomic_DNA"/>
</dbReference>
<dbReference type="PROSITE" id="PS50893">
    <property type="entry name" value="ABC_TRANSPORTER_2"/>
    <property type="match status" value="1"/>
</dbReference>
<evidence type="ECO:0000256" key="1">
    <source>
        <dbReference type="ARBA" id="ARBA00022448"/>
    </source>
</evidence>
<name>A0A1M4XZK8_9CLOT</name>
<dbReference type="Gene3D" id="3.40.50.300">
    <property type="entry name" value="P-loop containing nucleotide triphosphate hydrolases"/>
    <property type="match status" value="1"/>
</dbReference>
<dbReference type="SMART" id="SM00382">
    <property type="entry name" value="AAA"/>
    <property type="match status" value="1"/>
</dbReference>
<accession>A0A1M4XZK8</accession>
<dbReference type="PANTHER" id="PTHR43423">
    <property type="entry name" value="ABC TRANSPORTER I FAMILY MEMBER 17"/>
    <property type="match status" value="1"/>
</dbReference>
<proteinExistence type="predicted"/>
<dbReference type="Pfam" id="PF00005">
    <property type="entry name" value="ABC_tran"/>
    <property type="match status" value="1"/>
</dbReference>
<dbReference type="Proteomes" id="UP000184423">
    <property type="component" value="Unassembled WGS sequence"/>
</dbReference>
<dbReference type="InterPro" id="IPR027417">
    <property type="entry name" value="P-loop_NTPase"/>
</dbReference>
<dbReference type="AlphaFoldDB" id="A0A1M4XZK8"/>
<dbReference type="PANTHER" id="PTHR43423:SF1">
    <property type="entry name" value="ABC TRANSPORTER I FAMILY MEMBER 17"/>
    <property type="match status" value="1"/>
</dbReference>
<dbReference type="GO" id="GO:0016887">
    <property type="term" value="F:ATP hydrolysis activity"/>
    <property type="evidence" value="ECO:0007669"/>
    <property type="project" value="InterPro"/>
</dbReference>
<dbReference type="PROSITE" id="PS00211">
    <property type="entry name" value="ABC_TRANSPORTER_1"/>
    <property type="match status" value="1"/>
</dbReference>
<keyword evidence="6" id="KW-1185">Reference proteome</keyword>
<reference evidence="6" key="1">
    <citation type="submission" date="2016-11" db="EMBL/GenBank/DDBJ databases">
        <authorList>
            <person name="Varghese N."/>
            <person name="Submissions S."/>
        </authorList>
    </citation>
    <scope>NUCLEOTIDE SEQUENCE [LARGE SCALE GENOMIC DNA]</scope>
    <source>
        <strain evidence="6">DSM 10124</strain>
    </source>
</reference>
<protein>
    <submittedName>
        <fullName evidence="5">Putative ABC transport system ATP-binding protein</fullName>
    </submittedName>
</protein>
<gene>
    <name evidence="5" type="ORF">SAMN02746091_01541</name>
</gene>